<sequence>MSFSSIFGQGYAALFLAMLILIAGTVSLQTIDQAYGQGREKLDPDTLTKYVDVLPRPGVLQPKGRLQGRLYYEVRMTQFQQLAHRDLPPTTLWGYAGSWPGPTIEARPNEKILVTWLNELPSEHLLPVDTSIHGAEPPSPAVRTVVHLHGGDTPGHSDGYPEAWFTKNFAQRGPHWTRRLYAYPNRQEPTTLWYHDHTIGITRLNVYAGLAGFYIIRDRELESRLGLPRGRHEIPLLIQDRSFYEDGGLYYPLTPEDEPGITAPTPSISPEFFADTAVVNGKVWPYLEVEPRKYRFRVLNGCNARTLNLMLVRADADNEPDLGAAGPALTQVGSDGGLLPSPVDLTQGVDPADPTARRLLLMPAERADFVIDFSDYAGQSFILHNNAFTPFQGLDVQTDPANDSQPLPEIMLFRVRARTQTDSPDLPATLADVPRTPESAALITRTFTLEEIQDQFGRSLTLLDGTRWFDVVVDPQQPLEPGQVRAIEVRSGSTEIWRMVNLTDDVHPIHIHQGQFQILDRRPFDVDHYDATGEILYTGPAVPPAPEEIGWKDTFQSPPGHVTRVIDQFEGPSGLFVWHCHILEHEDHEMMLPFQVVPATVQSAP</sequence>
<dbReference type="Proteomes" id="UP000007844">
    <property type="component" value="Chromosome"/>
</dbReference>
<dbReference type="CDD" id="cd13891">
    <property type="entry name" value="CuRO_3_CotA_like"/>
    <property type="match status" value="1"/>
</dbReference>
<dbReference type="PANTHER" id="PTHR48267:SF1">
    <property type="entry name" value="BILIRUBIN OXIDASE"/>
    <property type="match status" value="1"/>
</dbReference>
<dbReference type="AlphaFoldDB" id="F3YY11"/>
<keyword evidence="4" id="KW-1185">Reference proteome</keyword>
<dbReference type="GO" id="GO:0016491">
    <property type="term" value="F:oxidoreductase activity"/>
    <property type="evidence" value="ECO:0007669"/>
    <property type="project" value="InterPro"/>
</dbReference>
<dbReference type="RefSeq" id="WP_014260415.1">
    <property type="nucleotide sequence ID" value="NC_016629.1"/>
</dbReference>
<dbReference type="InterPro" id="IPR045087">
    <property type="entry name" value="Cu-oxidase_fam"/>
</dbReference>
<dbReference type="KEGG" id="daf:Desaf_2389"/>
<dbReference type="InterPro" id="IPR008972">
    <property type="entry name" value="Cupredoxin"/>
</dbReference>
<evidence type="ECO:0000313" key="4">
    <source>
        <dbReference type="Proteomes" id="UP000007844"/>
    </source>
</evidence>
<feature type="domain" description="Plastocyanin-like" evidence="2">
    <location>
        <begin position="87"/>
        <end position="126"/>
    </location>
</feature>
<feature type="domain" description="Plastocyanin-like" evidence="1">
    <location>
        <begin position="483"/>
        <end position="598"/>
    </location>
</feature>
<evidence type="ECO:0000259" key="1">
    <source>
        <dbReference type="Pfam" id="PF07731"/>
    </source>
</evidence>
<dbReference type="PANTHER" id="PTHR48267">
    <property type="entry name" value="CUPREDOXIN SUPERFAMILY PROTEIN"/>
    <property type="match status" value="1"/>
</dbReference>
<dbReference type="eggNOG" id="COG2132">
    <property type="taxonomic scope" value="Bacteria"/>
</dbReference>
<dbReference type="STRING" id="690850.Desaf_2389"/>
<proteinExistence type="predicted"/>
<dbReference type="InterPro" id="IPR011707">
    <property type="entry name" value="Cu-oxidase-like_N"/>
</dbReference>
<dbReference type="Gene3D" id="2.60.40.420">
    <property type="entry name" value="Cupredoxins - blue copper proteins"/>
    <property type="match status" value="3"/>
</dbReference>
<dbReference type="EMBL" id="CP003221">
    <property type="protein sequence ID" value="EGJ50713.1"/>
    <property type="molecule type" value="Genomic_DNA"/>
</dbReference>
<dbReference type="GO" id="GO:0005507">
    <property type="term" value="F:copper ion binding"/>
    <property type="evidence" value="ECO:0007669"/>
    <property type="project" value="InterPro"/>
</dbReference>
<gene>
    <name evidence="3" type="ORF">Desaf_2389</name>
</gene>
<organism evidence="3 4">
    <name type="scientific">Desulfocurvibacter africanus subsp. africanus str. Walvis Bay</name>
    <dbReference type="NCBI Taxonomy" id="690850"/>
    <lineage>
        <taxon>Bacteria</taxon>
        <taxon>Pseudomonadati</taxon>
        <taxon>Thermodesulfobacteriota</taxon>
        <taxon>Desulfovibrionia</taxon>
        <taxon>Desulfovibrionales</taxon>
        <taxon>Desulfovibrionaceae</taxon>
        <taxon>Desulfocurvibacter</taxon>
    </lineage>
</organism>
<dbReference type="CDD" id="cd13868">
    <property type="entry name" value="CuRO_2_CotA_like"/>
    <property type="match status" value="1"/>
</dbReference>
<dbReference type="CDD" id="cd13844">
    <property type="entry name" value="CuRO_1_BOD_CotA_like"/>
    <property type="match status" value="1"/>
</dbReference>
<reference evidence="3 4" key="1">
    <citation type="journal article" date="2011" name="J. Bacteriol.">
        <title>Genome sequence of the mercury-methylating and pleomorphic Desulfovibrio africanus Strain Walvis Bay.</title>
        <authorList>
            <person name="Brown S.D."/>
            <person name="Wall J.D."/>
            <person name="Kucken A.M."/>
            <person name="Gilmour C.C."/>
            <person name="Podar M."/>
            <person name="Brandt C.C."/>
            <person name="Teshima H."/>
            <person name="Detter J.C."/>
            <person name="Han C.S."/>
            <person name="Land M.L."/>
            <person name="Lucas S."/>
            <person name="Han J."/>
            <person name="Pennacchio L."/>
            <person name="Nolan M."/>
            <person name="Pitluck S."/>
            <person name="Woyke T."/>
            <person name="Goodwin L."/>
            <person name="Palumbo A.V."/>
            <person name="Elias D.A."/>
        </authorList>
    </citation>
    <scope>NUCLEOTIDE SEQUENCE [LARGE SCALE GENOMIC DNA]</scope>
    <source>
        <strain evidence="3 4">Walvis Bay</strain>
    </source>
</reference>
<protein>
    <submittedName>
        <fullName evidence="3">Bilirubin oxidase</fullName>
    </submittedName>
</protein>
<evidence type="ECO:0000259" key="2">
    <source>
        <dbReference type="Pfam" id="PF07732"/>
    </source>
</evidence>
<feature type="domain" description="Plastocyanin-like" evidence="2">
    <location>
        <begin position="144"/>
        <end position="220"/>
    </location>
</feature>
<dbReference type="InterPro" id="IPR011706">
    <property type="entry name" value="Cu-oxidase_C"/>
</dbReference>
<accession>F3YY11</accession>
<dbReference type="SUPFAM" id="SSF49503">
    <property type="entry name" value="Cupredoxins"/>
    <property type="match status" value="3"/>
</dbReference>
<evidence type="ECO:0000313" key="3">
    <source>
        <dbReference type="EMBL" id="EGJ50713.1"/>
    </source>
</evidence>
<dbReference type="Pfam" id="PF07732">
    <property type="entry name" value="Cu-oxidase_3"/>
    <property type="match status" value="2"/>
</dbReference>
<dbReference type="Pfam" id="PF07731">
    <property type="entry name" value="Cu-oxidase_2"/>
    <property type="match status" value="1"/>
</dbReference>
<dbReference type="HOGENOM" id="CLU_009100_4_0_7"/>
<name>F3YY11_DESAF</name>